<accession>A0A9P4X659</accession>
<evidence type="ECO:0000256" key="2">
    <source>
        <dbReference type="PIRSR" id="PIRSR617774-1"/>
    </source>
</evidence>
<feature type="binding site" evidence="3">
    <location>
        <position position="522"/>
    </location>
    <ligand>
        <name>Mn(2+)</name>
        <dbReference type="ChEBI" id="CHEBI:29035"/>
        <label>2</label>
    </ligand>
</feature>
<keyword evidence="1 3" id="KW-0479">Metal-binding</keyword>
<dbReference type="InterPro" id="IPR011051">
    <property type="entry name" value="RmlC_Cupin_sf"/>
</dbReference>
<dbReference type="GO" id="GO:0033609">
    <property type="term" value="P:oxalate metabolic process"/>
    <property type="evidence" value="ECO:0007669"/>
    <property type="project" value="InterPro"/>
</dbReference>
<feature type="binding site" evidence="3">
    <location>
        <position position="568"/>
    </location>
    <ligand>
        <name>Mn(2+)</name>
        <dbReference type="ChEBI" id="CHEBI:29035"/>
        <label>2</label>
    </ligand>
</feature>
<feature type="domain" description="Cupin type-1" evidence="5">
    <location>
        <begin position="477"/>
        <end position="618"/>
    </location>
</feature>
<dbReference type="CDD" id="cd20305">
    <property type="entry name" value="cupin_OxDC_C"/>
    <property type="match status" value="1"/>
</dbReference>
<dbReference type="InterPro" id="IPR051610">
    <property type="entry name" value="GPI/OXD"/>
</dbReference>
<evidence type="ECO:0000313" key="6">
    <source>
        <dbReference type="EMBL" id="KAF3060444.1"/>
    </source>
</evidence>
<dbReference type="CDD" id="cd20304">
    <property type="entry name" value="cupin_OxDC_N"/>
    <property type="match status" value="1"/>
</dbReference>
<feature type="binding site" evidence="3">
    <location>
        <position position="387"/>
    </location>
    <ligand>
        <name>Mn(2+)</name>
        <dbReference type="ChEBI" id="CHEBI:29035"/>
        <label>1</label>
    </ligand>
</feature>
<dbReference type="AlphaFoldDB" id="A0A9P4X659"/>
<comment type="caution">
    <text evidence="6">The sequence shown here is derived from an EMBL/GenBank/DDBJ whole genome shotgun (WGS) entry which is preliminary data.</text>
</comment>
<reference evidence="6 7" key="1">
    <citation type="submission" date="2018-06" db="EMBL/GenBank/DDBJ databases">
        <title>Genome analysis of cellulolytic fungus Trichoderma lentiforme CFAM-422.</title>
        <authorList>
            <person name="Steindorff A.S."/>
            <person name="Formighieri E.F."/>
            <person name="Midorikawa G.E.O."/>
            <person name="Tamietti M.S."/>
            <person name="Ramos E.Z."/>
            <person name="Silva A.S."/>
            <person name="Bon E.P.S."/>
            <person name="Mendes T.D."/>
            <person name="Damaso M.C.T."/>
            <person name="Favaro L.C.L."/>
        </authorList>
    </citation>
    <scope>NUCLEOTIDE SEQUENCE [LARGE SCALE GENOMIC DNA]</scope>
    <source>
        <strain evidence="6 7">CFAM-422</strain>
    </source>
</reference>
<dbReference type="PANTHER" id="PTHR35848">
    <property type="entry name" value="OXALATE-BINDING PROTEIN"/>
    <property type="match status" value="1"/>
</dbReference>
<proteinExistence type="predicted"/>
<keyword evidence="7" id="KW-1185">Reference proteome</keyword>
<dbReference type="SMART" id="SM00835">
    <property type="entry name" value="Cupin_1"/>
    <property type="match status" value="2"/>
</dbReference>
<sequence length="635" mass="71169">HAELSYQQLRNELKGAKPKLGLPQNGTPCESQLVPNNSPAADPRSLFFGRRMPRNSNFFIAQIRASHWRMSDLTPTFASIAAAIRLLRRTWFGIGQGSRPPAAPGGIGGQSRYFRLWWQQAADPGTKLSRSTVKSLRTIITSGFGEAIPRPGESSTSTKLIPRFCDGGPPCNARIRRASLVHRMYRPKMKLSAAQLLLAGASFTAALPHLDSPRQRLLNGMDLPSKYGENSKPYTPGHRDAEDNYVDAVGKKLDPKPWRNGFGASVLGPYNRDRSRQSPDMIRPPSTDHGNIANMRWSFTDSHVRIEEGGWTRQTTIRELPTSVELAGVNMRLDKGVIRELHWHKEAEWAYVLDGEVRVTALDYEGGNFIDDLKKGDLWYFPSGVPHSLQGLGENGTEFLIIFDDGNFSEESTFILSDWLAHTPKSVIAENFHLAPELFDHLPAGEKYIFQGSVPGSIEDEAPKGKNVKKSNYQFTHKMLDQEPKKTSGGQVRITDSKNFPISKTVAAAHAVIEPGAIREMHWHPNADEWSFFISGRARVTIFASEGTARTFDYVAGDVGIVPRNMGHFVQNIGDEPVEMLEIFRADEFRDFSLFQWMGETPQRLVLDHLFADDKEAGEKFWEQVKDAKKDEITK</sequence>
<keyword evidence="3" id="KW-0464">Manganese</keyword>
<feature type="non-terminal residue" evidence="6">
    <location>
        <position position="1"/>
    </location>
</feature>
<gene>
    <name evidence="6" type="ORF">CFAM422_011129</name>
</gene>
<dbReference type="InterPro" id="IPR006045">
    <property type="entry name" value="Cupin_1"/>
</dbReference>
<feature type="compositionally biased region" description="Polar residues" evidence="4">
    <location>
        <begin position="24"/>
        <end position="39"/>
    </location>
</feature>
<dbReference type="Gene3D" id="2.60.120.10">
    <property type="entry name" value="Jelly Rolls"/>
    <property type="match status" value="2"/>
</dbReference>
<dbReference type="GO" id="GO:0046872">
    <property type="term" value="F:metal ion binding"/>
    <property type="evidence" value="ECO:0007669"/>
    <property type="project" value="UniProtKB-KW"/>
</dbReference>
<feature type="binding site" evidence="3">
    <location>
        <position position="529"/>
    </location>
    <ligand>
        <name>Mn(2+)</name>
        <dbReference type="ChEBI" id="CHEBI:29035"/>
        <label>2</label>
    </ligand>
</feature>
<feature type="binding site" evidence="3">
    <location>
        <position position="344"/>
    </location>
    <ligand>
        <name>Mn(2+)</name>
        <dbReference type="ChEBI" id="CHEBI:29035"/>
        <label>1</label>
    </ligand>
</feature>
<dbReference type="InterPro" id="IPR014710">
    <property type="entry name" value="RmlC-like_jellyroll"/>
</dbReference>
<feature type="domain" description="Cupin type-1" evidence="5">
    <location>
        <begin position="307"/>
        <end position="440"/>
    </location>
</feature>
<protein>
    <submittedName>
        <fullName evidence="6">Oxalate decarboxylase OxdC</fullName>
    </submittedName>
</protein>
<feature type="binding site" evidence="3">
    <location>
        <position position="342"/>
    </location>
    <ligand>
        <name>Mn(2+)</name>
        <dbReference type="ChEBI" id="CHEBI:29035"/>
        <label>1</label>
    </ligand>
</feature>
<comment type="cofactor">
    <cofactor evidence="3">
        <name>Mn(2+)</name>
        <dbReference type="ChEBI" id="CHEBI:29035"/>
    </cofactor>
    <text evidence="3">Binds 2 manganese ions per subunit.</text>
</comment>
<feature type="region of interest" description="Disordered" evidence="4">
    <location>
        <begin position="15"/>
        <end position="40"/>
    </location>
</feature>
<evidence type="ECO:0000256" key="1">
    <source>
        <dbReference type="ARBA" id="ARBA00022723"/>
    </source>
</evidence>
<dbReference type="PANTHER" id="PTHR35848:SF9">
    <property type="entry name" value="SLL1358 PROTEIN"/>
    <property type="match status" value="1"/>
</dbReference>
<dbReference type="InterPro" id="IPR017774">
    <property type="entry name" value="Bicupin_oxalate_deCO2ase/Oxase"/>
</dbReference>
<dbReference type="Pfam" id="PF00190">
    <property type="entry name" value="Cupin_1"/>
    <property type="match status" value="2"/>
</dbReference>
<evidence type="ECO:0000256" key="3">
    <source>
        <dbReference type="PIRSR" id="PIRSR617774-2"/>
    </source>
</evidence>
<dbReference type="EMBL" id="QLNT01000023">
    <property type="protein sequence ID" value="KAF3060444.1"/>
    <property type="molecule type" value="Genomic_DNA"/>
</dbReference>
<evidence type="ECO:0000313" key="7">
    <source>
        <dbReference type="Proteomes" id="UP000801864"/>
    </source>
</evidence>
<organism evidence="6 7">
    <name type="scientific">Trichoderma lentiforme</name>
    <dbReference type="NCBI Taxonomy" id="1567552"/>
    <lineage>
        <taxon>Eukaryota</taxon>
        <taxon>Fungi</taxon>
        <taxon>Dikarya</taxon>
        <taxon>Ascomycota</taxon>
        <taxon>Pezizomycotina</taxon>
        <taxon>Sordariomycetes</taxon>
        <taxon>Hypocreomycetidae</taxon>
        <taxon>Hypocreales</taxon>
        <taxon>Hypocreaceae</taxon>
        <taxon>Trichoderma</taxon>
    </lineage>
</organism>
<dbReference type="SUPFAM" id="SSF51182">
    <property type="entry name" value="RmlC-like cupins"/>
    <property type="match status" value="1"/>
</dbReference>
<feature type="active site" description="Proton donor" evidence="2">
    <location>
        <position position="582"/>
    </location>
</feature>
<dbReference type="NCBIfam" id="TIGR03404">
    <property type="entry name" value="bicupin_oxalic"/>
    <property type="match status" value="1"/>
</dbReference>
<name>A0A9P4X659_9HYPO</name>
<dbReference type="Proteomes" id="UP000801864">
    <property type="component" value="Unassembled WGS sequence"/>
</dbReference>
<evidence type="ECO:0000256" key="4">
    <source>
        <dbReference type="SAM" id="MobiDB-lite"/>
    </source>
</evidence>
<evidence type="ECO:0000259" key="5">
    <source>
        <dbReference type="SMART" id="SM00835"/>
    </source>
</evidence>
<feature type="binding site" evidence="3">
    <location>
        <position position="348"/>
    </location>
    <ligand>
        <name>Mn(2+)</name>
        <dbReference type="ChEBI" id="CHEBI:29035"/>
        <label>1</label>
    </ligand>
</feature>
<feature type="binding site" evidence="3">
    <location>
        <position position="524"/>
    </location>
    <ligand>
        <name>Mn(2+)</name>
        <dbReference type="ChEBI" id="CHEBI:29035"/>
        <label>2</label>
    </ligand>
</feature>